<dbReference type="PROSITE" id="PS51257">
    <property type="entry name" value="PROKAR_LIPOPROTEIN"/>
    <property type="match status" value="1"/>
</dbReference>
<evidence type="ECO:0000256" key="6">
    <source>
        <dbReference type="ARBA" id="ARBA00023139"/>
    </source>
</evidence>
<keyword evidence="6" id="KW-0564">Palmitate</keyword>
<dbReference type="EMBL" id="LGTC01000001">
    <property type="protein sequence ID" value="KNY25386.1"/>
    <property type="molecule type" value="Genomic_DNA"/>
</dbReference>
<dbReference type="PANTHER" id="PTHR35789:SF1">
    <property type="entry name" value="SPORE GERMINATION PROTEIN B3"/>
    <property type="match status" value="1"/>
</dbReference>
<comment type="similarity">
    <text evidence="2">Belongs to the GerABKC lipoprotein family.</text>
</comment>
<evidence type="ECO:0000313" key="11">
    <source>
        <dbReference type="Proteomes" id="UP000036923"/>
    </source>
</evidence>
<feature type="domain" description="Spore germination GerAC-like C-terminal" evidence="8">
    <location>
        <begin position="209"/>
        <end position="377"/>
    </location>
</feature>
<dbReference type="InterPro" id="IPR008844">
    <property type="entry name" value="Spore_GerAC-like"/>
</dbReference>
<dbReference type="Gene3D" id="3.30.300.210">
    <property type="entry name" value="Nutrient germinant receptor protein C, domain 3"/>
    <property type="match status" value="1"/>
</dbReference>
<evidence type="ECO:0000256" key="4">
    <source>
        <dbReference type="ARBA" id="ARBA00022729"/>
    </source>
</evidence>
<name>A0A0L6JHQ6_9FIRM</name>
<dbReference type="Pfam" id="PF05504">
    <property type="entry name" value="Spore_GerAC"/>
    <property type="match status" value="1"/>
</dbReference>
<dbReference type="eggNOG" id="ENOG502Z9N7">
    <property type="taxonomic scope" value="Bacteria"/>
</dbReference>
<dbReference type="Gene3D" id="6.20.190.10">
    <property type="entry name" value="Nutrient germinant receptor protein C, domain 1"/>
    <property type="match status" value="1"/>
</dbReference>
<keyword evidence="11" id="KW-1185">Reference proteome</keyword>
<dbReference type="Proteomes" id="UP000036923">
    <property type="component" value="Unassembled WGS sequence"/>
</dbReference>
<evidence type="ECO:0000256" key="3">
    <source>
        <dbReference type="ARBA" id="ARBA00022544"/>
    </source>
</evidence>
<comment type="caution">
    <text evidence="10">The sequence shown here is derived from an EMBL/GenBank/DDBJ whole genome shotgun (WGS) entry which is preliminary data.</text>
</comment>
<feature type="domain" description="Spore germination protein N-terminal" evidence="9">
    <location>
        <begin position="24"/>
        <end position="200"/>
    </location>
</feature>
<dbReference type="GO" id="GO:0016020">
    <property type="term" value="C:membrane"/>
    <property type="evidence" value="ECO:0007669"/>
    <property type="project" value="UniProtKB-SubCell"/>
</dbReference>
<organism evidence="10 11">
    <name type="scientific">Pseudobacteroides cellulosolvens ATCC 35603 = DSM 2933</name>
    <dbReference type="NCBI Taxonomy" id="398512"/>
    <lineage>
        <taxon>Bacteria</taxon>
        <taxon>Bacillati</taxon>
        <taxon>Bacillota</taxon>
        <taxon>Clostridia</taxon>
        <taxon>Eubacteriales</taxon>
        <taxon>Oscillospiraceae</taxon>
        <taxon>Pseudobacteroides</taxon>
    </lineage>
</organism>
<evidence type="ECO:0000313" key="10">
    <source>
        <dbReference type="EMBL" id="KNY25386.1"/>
    </source>
</evidence>
<dbReference type="OrthoDB" id="9816067at2"/>
<reference evidence="11" key="1">
    <citation type="submission" date="2015-07" db="EMBL/GenBank/DDBJ databases">
        <title>Near-Complete Genome Sequence of the Cellulolytic Bacterium Bacteroides (Pseudobacteroides) cellulosolvens ATCC 35603.</title>
        <authorList>
            <person name="Dassa B."/>
            <person name="Utturkar S.M."/>
            <person name="Klingeman D.M."/>
            <person name="Hurt R.A."/>
            <person name="Keller M."/>
            <person name="Xu J."/>
            <person name="Reddy Y.H.K."/>
            <person name="Borovok I."/>
            <person name="Grinberg I.R."/>
            <person name="Lamed R."/>
            <person name="Zhivin O."/>
            <person name="Bayer E.A."/>
            <person name="Brown S.D."/>
        </authorList>
    </citation>
    <scope>NUCLEOTIDE SEQUENCE [LARGE SCALE GENOMIC DNA]</scope>
    <source>
        <strain evidence="11">DSM 2933</strain>
    </source>
</reference>
<dbReference type="InterPro" id="IPR046953">
    <property type="entry name" value="Spore_GerAC-like_C"/>
</dbReference>
<evidence type="ECO:0000259" key="8">
    <source>
        <dbReference type="Pfam" id="PF05504"/>
    </source>
</evidence>
<evidence type="ECO:0000259" key="9">
    <source>
        <dbReference type="Pfam" id="PF25198"/>
    </source>
</evidence>
<dbReference type="PATRIC" id="fig|398512.5.peg.666"/>
<comment type="subcellular location">
    <subcellularLocation>
        <location evidence="1">Membrane</location>
        <topology evidence="1">Lipid-anchor</topology>
    </subcellularLocation>
</comment>
<keyword evidence="3" id="KW-0309">Germination</keyword>
<keyword evidence="5" id="KW-0472">Membrane</keyword>
<dbReference type="PANTHER" id="PTHR35789">
    <property type="entry name" value="SPORE GERMINATION PROTEIN B3"/>
    <property type="match status" value="1"/>
</dbReference>
<dbReference type="NCBIfam" id="TIGR02887">
    <property type="entry name" value="spore_ger_x_C"/>
    <property type="match status" value="1"/>
</dbReference>
<dbReference type="RefSeq" id="WP_036942922.1">
    <property type="nucleotide sequence ID" value="NZ_JQKC01000020.1"/>
</dbReference>
<dbReference type="AlphaFoldDB" id="A0A0L6JHQ6"/>
<protein>
    <submittedName>
        <fullName evidence="10">Germination protein, Ger(X)C family</fullName>
    </submittedName>
</protein>
<sequence>MNRRFLCLILSFYMLLTITGCWNNRDLSELAIASAFGIDRTEDGKVMVSVQILQPSAAKAGGKDGGGGDKKGYVVVSNTADTIFGALREMLSRVSLRIFYSSAQVIIIGEDAARAGIEDYIDFTLRDHETQFKTLVAVSKGTTAKEILEKEFDLSNVPGAYIRDILNNADSRAFNKNMILLEVARELATEGKELSIGAIKIDGNTPSAEGMAVFLKGKMAGWLDSFETRGYMLATGRLEGTIIEVADPQGSKKQLAIEVQKTNKKQSIEFNSHGKPEVNIEIGIQANIGEQYAGGSMKEDEIARLIAVSCNKKVKNEILQTITKCQKEYKSDIFGFGAKVFDVAPDYWKSVREKWNPEIFPELKVNIEVKTKILRSGLIGKSIEVK</sequence>
<evidence type="ECO:0000256" key="2">
    <source>
        <dbReference type="ARBA" id="ARBA00007886"/>
    </source>
</evidence>
<proteinExistence type="inferred from homology"/>
<evidence type="ECO:0000256" key="7">
    <source>
        <dbReference type="ARBA" id="ARBA00023288"/>
    </source>
</evidence>
<dbReference type="STRING" id="398512.Bccel_0646"/>
<dbReference type="Pfam" id="PF25198">
    <property type="entry name" value="Spore_GerAC_N"/>
    <property type="match status" value="1"/>
</dbReference>
<evidence type="ECO:0000256" key="1">
    <source>
        <dbReference type="ARBA" id="ARBA00004635"/>
    </source>
</evidence>
<dbReference type="GO" id="GO:0009847">
    <property type="term" value="P:spore germination"/>
    <property type="evidence" value="ECO:0007669"/>
    <property type="project" value="InterPro"/>
</dbReference>
<accession>A0A0L6JHQ6</accession>
<evidence type="ECO:0000256" key="5">
    <source>
        <dbReference type="ARBA" id="ARBA00023136"/>
    </source>
</evidence>
<dbReference type="InterPro" id="IPR038501">
    <property type="entry name" value="Spore_GerAC_C_sf"/>
</dbReference>
<gene>
    <name evidence="10" type="ORF">Bccel_0646</name>
</gene>
<keyword evidence="4" id="KW-0732">Signal</keyword>
<dbReference type="InterPro" id="IPR057336">
    <property type="entry name" value="GerAC_N"/>
</dbReference>
<keyword evidence="7" id="KW-0449">Lipoprotein</keyword>